<dbReference type="AlphaFoldDB" id="A0A7W5C9G5"/>
<comment type="caution">
    <text evidence="1">The sequence shown here is derived from an EMBL/GenBank/DDBJ whole genome shotgun (WGS) entry which is preliminary data.</text>
</comment>
<gene>
    <name evidence="1" type="ORF">FHS16_003619</name>
</gene>
<accession>A0A7W5C9G5</accession>
<dbReference type="EMBL" id="JACHXW010000010">
    <property type="protein sequence ID" value="MBB3153557.1"/>
    <property type="molecule type" value="Genomic_DNA"/>
</dbReference>
<organism evidence="1 2">
    <name type="scientific">Paenibacillus endophyticus</name>
    <dbReference type="NCBI Taxonomy" id="1294268"/>
    <lineage>
        <taxon>Bacteria</taxon>
        <taxon>Bacillati</taxon>
        <taxon>Bacillota</taxon>
        <taxon>Bacilli</taxon>
        <taxon>Bacillales</taxon>
        <taxon>Paenibacillaceae</taxon>
        <taxon>Paenibacillus</taxon>
    </lineage>
</organism>
<name>A0A7W5C9G5_9BACL</name>
<protein>
    <submittedName>
        <fullName evidence="1">Uncharacterized protein</fullName>
    </submittedName>
</protein>
<dbReference type="Proteomes" id="UP000518605">
    <property type="component" value="Unassembled WGS sequence"/>
</dbReference>
<keyword evidence="2" id="KW-1185">Reference proteome</keyword>
<sequence>MIEGSHVPEGIGFFRREKNGFHARDGILAPFRKKVKHPSLSQRILNSEIRT</sequence>
<evidence type="ECO:0000313" key="1">
    <source>
        <dbReference type="EMBL" id="MBB3153557.1"/>
    </source>
</evidence>
<reference evidence="1 2" key="1">
    <citation type="submission" date="2020-08" db="EMBL/GenBank/DDBJ databases">
        <title>Genomic Encyclopedia of Type Strains, Phase III (KMG-III): the genomes of soil and plant-associated and newly described type strains.</title>
        <authorList>
            <person name="Whitman W."/>
        </authorList>
    </citation>
    <scope>NUCLEOTIDE SEQUENCE [LARGE SCALE GENOMIC DNA]</scope>
    <source>
        <strain evidence="1 2">CECT 8234</strain>
    </source>
</reference>
<proteinExistence type="predicted"/>
<evidence type="ECO:0000313" key="2">
    <source>
        <dbReference type="Proteomes" id="UP000518605"/>
    </source>
</evidence>